<protein>
    <submittedName>
        <fullName evidence="2">Phage recombination protein Bet</fullName>
    </submittedName>
</protein>
<dbReference type="NCBIfam" id="TIGR01913">
    <property type="entry name" value="bet_lambda"/>
    <property type="match status" value="1"/>
</dbReference>
<dbReference type="InterPro" id="IPR018330">
    <property type="entry name" value="RecT_fam"/>
</dbReference>
<evidence type="ECO:0000256" key="1">
    <source>
        <dbReference type="SAM" id="MobiDB-lite"/>
    </source>
</evidence>
<organism evidence="2 3">
    <name type="scientific">Alicyclobacillus fastidiosus</name>
    <dbReference type="NCBI Taxonomy" id="392011"/>
    <lineage>
        <taxon>Bacteria</taxon>
        <taxon>Bacillati</taxon>
        <taxon>Bacillota</taxon>
        <taxon>Bacilli</taxon>
        <taxon>Bacillales</taxon>
        <taxon>Alicyclobacillaceae</taxon>
        <taxon>Alicyclobacillus</taxon>
    </lineage>
</organism>
<dbReference type="Pfam" id="PF03837">
    <property type="entry name" value="RecT"/>
    <property type="match status" value="1"/>
</dbReference>
<dbReference type="Proteomes" id="UP001164761">
    <property type="component" value="Chromosome"/>
</dbReference>
<accession>A0ABY6ZL10</accession>
<evidence type="ECO:0000313" key="2">
    <source>
        <dbReference type="EMBL" id="WAH42806.1"/>
    </source>
</evidence>
<proteinExistence type="predicted"/>
<name>A0ABY6ZL10_9BACL</name>
<dbReference type="InterPro" id="IPR010183">
    <property type="entry name" value="Phage_lambda_Bet"/>
</dbReference>
<feature type="compositionally biased region" description="Acidic residues" evidence="1">
    <location>
        <begin position="282"/>
        <end position="291"/>
    </location>
</feature>
<sequence>MSTAEKHLQVVQGGALNRFPPEKVELIKNTVAKGTTNDELEMFLYLAGQYGLDPFKKEIWCIKYDKNSAATIMTSRDGYLKIAQSNVDFDGIKSFVVREGDVFEIDAMGDQVTHKFGTKRGRIIGAWAIAYHKRLKPQICFVDFDEYNQGNSTWKKYPSAMIQKVAEAFVLKRQFGINGLVTQEEFAEPQFTTSDSPRTPHRPEAERAKQDFKTRWKEKINALSALAQGYGIDGDALREIGLAVVDKQDPTKWTFEDMDKLTEYLNADHQPPVDVEAREVETSGDEAEPVDGEQKNLLDGEELPF</sequence>
<evidence type="ECO:0000313" key="3">
    <source>
        <dbReference type="Proteomes" id="UP001164761"/>
    </source>
</evidence>
<dbReference type="EMBL" id="CP104067">
    <property type="protein sequence ID" value="WAH42806.1"/>
    <property type="molecule type" value="Genomic_DNA"/>
</dbReference>
<keyword evidence="3" id="KW-1185">Reference proteome</keyword>
<dbReference type="RefSeq" id="WP_268006681.1">
    <property type="nucleotide sequence ID" value="NZ_CP104067.1"/>
</dbReference>
<feature type="region of interest" description="Disordered" evidence="1">
    <location>
        <begin position="268"/>
        <end position="305"/>
    </location>
</feature>
<feature type="compositionally biased region" description="Basic and acidic residues" evidence="1">
    <location>
        <begin position="201"/>
        <end position="211"/>
    </location>
</feature>
<feature type="region of interest" description="Disordered" evidence="1">
    <location>
        <begin position="188"/>
        <end position="211"/>
    </location>
</feature>
<reference evidence="2" key="1">
    <citation type="submission" date="2022-08" db="EMBL/GenBank/DDBJ databases">
        <title>Alicyclobacillus fastidiosus DSM 17978, complete genome.</title>
        <authorList>
            <person name="Wang Q."/>
            <person name="Cai R."/>
            <person name="Wang Z."/>
        </authorList>
    </citation>
    <scope>NUCLEOTIDE SEQUENCE</scope>
    <source>
        <strain evidence="2">DSM 17978</strain>
    </source>
</reference>
<gene>
    <name evidence="2" type="primary">bet</name>
    <name evidence="2" type="ORF">NZD89_05080</name>
</gene>